<dbReference type="Proteomes" id="UP000236520">
    <property type="component" value="Unassembled WGS sequence"/>
</dbReference>
<keyword evidence="7" id="KW-1185">Reference proteome</keyword>
<comment type="caution">
    <text evidence="6">The sequence shown here is derived from an EMBL/GenBank/DDBJ whole genome shotgun (WGS) entry which is preliminary data.</text>
</comment>
<evidence type="ECO:0000313" key="7">
    <source>
        <dbReference type="Proteomes" id="UP000236520"/>
    </source>
</evidence>
<dbReference type="EMBL" id="JAALLH010000001">
    <property type="protein sequence ID" value="NIY63305.1"/>
    <property type="molecule type" value="Genomic_DNA"/>
</dbReference>
<dbReference type="InterPro" id="IPR029044">
    <property type="entry name" value="Nucleotide-diphossugar_trans"/>
</dbReference>
<protein>
    <submittedName>
        <fullName evidence="5">Family 2 glycosyl transferase</fullName>
    </submittedName>
</protein>
<reference evidence="6 7" key="1">
    <citation type="submission" date="2015-09" db="EMBL/GenBank/DDBJ databases">
        <title>Genome sequence, genome mining and natural product profiling of a biocontrol bacterium Streptomyces malaysiensis F913.</title>
        <authorList>
            <person name="Xu Y."/>
            <person name="Wei J."/>
            <person name="Xie J."/>
            <person name="Li T."/>
            <person name="Zhou Z."/>
        </authorList>
    </citation>
    <scope>NUCLEOTIDE SEQUENCE [LARGE SCALE GENOMIC DNA]</scope>
    <source>
        <strain evidence="6 7">F913</strain>
    </source>
</reference>
<evidence type="ECO:0000313" key="5">
    <source>
        <dbReference type="EMBL" id="NIY63305.1"/>
    </source>
</evidence>
<evidence type="ECO:0000259" key="4">
    <source>
        <dbReference type="Pfam" id="PF00535"/>
    </source>
</evidence>
<name>A0A2J7Z513_STRMQ</name>
<dbReference type="InterPro" id="IPR001173">
    <property type="entry name" value="Glyco_trans_2-like"/>
</dbReference>
<sequence length="302" mass="32385">MNAPGPAVGVVIATRDHAERLATALEHLTALPERPPVVVVDHGSTDRTRAMVAERFPQARVLAHGDGHGALARNDGVRAIGTPYVAFSDDDSWWAPGSLARAATLLNGHPRLGLLAGQVRIGPEERPDPRGATLAASPVGRAEDLPGAEVYGFLTRAAVVRRGAFLEAGGFHPLIFLGDEETLLAYDLAAMGWGVSYCPEVVALHHPSPSPHEDRTAAMRHNELISCWLRRPLPLAARRTAALLTRAGHDPAARTALRGLLTRLPAALWLRRPLPPWVEEAARRVDRQRATADEKALAAPPG</sequence>
<reference evidence="5 8" key="2">
    <citation type="submission" date="2020-02" db="EMBL/GenBank/DDBJ databases">
        <title>Streptomyces malaysiensis DSM14702 (JHCC583434, PFL_A843) Genome sequencing and assembly.</title>
        <authorList>
            <person name="Samborskyy M."/>
        </authorList>
    </citation>
    <scope>NUCLEOTIDE SEQUENCE [LARGE SCALE GENOMIC DNA]</scope>
    <source>
        <strain evidence="5 8">DSM 14702</strain>
    </source>
</reference>
<dbReference type="RefSeq" id="WP_102933695.1">
    <property type="nucleotide sequence ID" value="NZ_BAAAHF010000029.1"/>
</dbReference>
<organism evidence="6 7">
    <name type="scientific">Streptomyces malaysiensis</name>
    <dbReference type="NCBI Taxonomy" id="92644"/>
    <lineage>
        <taxon>Bacteria</taxon>
        <taxon>Bacillati</taxon>
        <taxon>Actinomycetota</taxon>
        <taxon>Actinomycetes</taxon>
        <taxon>Kitasatosporales</taxon>
        <taxon>Streptomycetaceae</taxon>
        <taxon>Streptomyces</taxon>
        <taxon>Streptomyces violaceusniger group</taxon>
    </lineage>
</organism>
<dbReference type="Pfam" id="PF00535">
    <property type="entry name" value="Glycos_transf_2"/>
    <property type="match status" value="1"/>
</dbReference>
<comment type="similarity">
    <text evidence="1">Belongs to the glycosyltransferase 2 family.</text>
</comment>
<dbReference type="GO" id="GO:0016757">
    <property type="term" value="F:glycosyltransferase activity"/>
    <property type="evidence" value="ECO:0007669"/>
    <property type="project" value="UniProtKB-KW"/>
</dbReference>
<dbReference type="Proteomes" id="UP000536624">
    <property type="component" value="Unassembled WGS sequence"/>
</dbReference>
<evidence type="ECO:0000256" key="2">
    <source>
        <dbReference type="ARBA" id="ARBA00022676"/>
    </source>
</evidence>
<dbReference type="SUPFAM" id="SSF53448">
    <property type="entry name" value="Nucleotide-diphospho-sugar transferases"/>
    <property type="match status" value="1"/>
</dbReference>
<dbReference type="Gene3D" id="3.90.550.10">
    <property type="entry name" value="Spore Coat Polysaccharide Biosynthesis Protein SpsA, Chain A"/>
    <property type="match status" value="1"/>
</dbReference>
<dbReference type="PANTHER" id="PTHR43685:SF5">
    <property type="entry name" value="GLYCOSYLTRANSFERASE EPSE-RELATED"/>
    <property type="match status" value="1"/>
</dbReference>
<evidence type="ECO:0000313" key="6">
    <source>
        <dbReference type="EMBL" id="PNG95299.1"/>
    </source>
</evidence>
<accession>A0A2J7Z513</accession>
<gene>
    <name evidence="5" type="ORF">SMALB_1236</name>
    <name evidence="6" type="ORF">SMF913_11324</name>
</gene>
<evidence type="ECO:0000256" key="1">
    <source>
        <dbReference type="ARBA" id="ARBA00006739"/>
    </source>
</evidence>
<evidence type="ECO:0000256" key="3">
    <source>
        <dbReference type="ARBA" id="ARBA00022679"/>
    </source>
</evidence>
<proteinExistence type="inferred from homology"/>
<dbReference type="AlphaFoldDB" id="A0A2J7Z513"/>
<dbReference type="EMBL" id="LJIW01000001">
    <property type="protein sequence ID" value="PNG95299.1"/>
    <property type="molecule type" value="Genomic_DNA"/>
</dbReference>
<keyword evidence="3 5" id="KW-0808">Transferase</keyword>
<evidence type="ECO:0000313" key="8">
    <source>
        <dbReference type="Proteomes" id="UP000536624"/>
    </source>
</evidence>
<dbReference type="PANTHER" id="PTHR43685">
    <property type="entry name" value="GLYCOSYLTRANSFERASE"/>
    <property type="match status" value="1"/>
</dbReference>
<dbReference type="InterPro" id="IPR050834">
    <property type="entry name" value="Glycosyltransf_2"/>
</dbReference>
<feature type="domain" description="Glycosyltransferase 2-like" evidence="4">
    <location>
        <begin position="10"/>
        <end position="162"/>
    </location>
</feature>
<keyword evidence="2" id="KW-0328">Glycosyltransferase</keyword>